<reference evidence="1" key="1">
    <citation type="submission" date="2004-06" db="EMBL/GenBank/DDBJ databases">
        <authorList>
            <person name="Town C.D."/>
        </authorList>
    </citation>
    <scope>NUCLEOTIDE SEQUENCE</scope>
</reference>
<reference evidence="1" key="2">
    <citation type="submission" date="2007-03" db="EMBL/GenBank/DDBJ databases">
        <authorList>
            <consortium name="The International Medicago Genome Annotation Group"/>
        </authorList>
    </citation>
    <scope>NUCLEOTIDE SEQUENCE</scope>
</reference>
<evidence type="ECO:0000313" key="1">
    <source>
        <dbReference type="EMBL" id="ABN05901.1"/>
    </source>
</evidence>
<protein>
    <submittedName>
        <fullName evidence="1">Uncharacterized protein</fullName>
    </submittedName>
</protein>
<name>A2Q1T5_MEDTR</name>
<dbReference type="EMBL" id="AC149040">
    <property type="protein sequence ID" value="ABN05901.1"/>
    <property type="molecule type" value="Genomic_DNA"/>
</dbReference>
<organism evidence="1">
    <name type="scientific">Medicago truncatula</name>
    <name type="common">Barrel medic</name>
    <name type="synonym">Medicago tribuloides</name>
    <dbReference type="NCBI Taxonomy" id="3880"/>
    <lineage>
        <taxon>Eukaryota</taxon>
        <taxon>Viridiplantae</taxon>
        <taxon>Streptophyta</taxon>
        <taxon>Embryophyta</taxon>
        <taxon>Tracheophyta</taxon>
        <taxon>Spermatophyta</taxon>
        <taxon>Magnoliopsida</taxon>
        <taxon>eudicotyledons</taxon>
        <taxon>Gunneridae</taxon>
        <taxon>Pentapetalae</taxon>
        <taxon>rosids</taxon>
        <taxon>fabids</taxon>
        <taxon>Fabales</taxon>
        <taxon>Fabaceae</taxon>
        <taxon>Papilionoideae</taxon>
        <taxon>50 kb inversion clade</taxon>
        <taxon>NPAAA clade</taxon>
        <taxon>Hologalegina</taxon>
        <taxon>IRL clade</taxon>
        <taxon>Trifolieae</taxon>
        <taxon>Medicago</taxon>
    </lineage>
</organism>
<dbReference type="AlphaFoldDB" id="A2Q1T5"/>
<gene>
    <name evidence="1" type="ORF">MtrDRAFT_AC149040g38v2</name>
</gene>
<sequence>MNPNDVLAANTCDGSCTLFYSFKKIAVQDKVQTSKLQSRGSQFSFYSLGQMMKLTSRLIIGMTTLLPPTKTIVNCFISQFF</sequence>
<proteinExistence type="predicted"/>
<accession>A2Q1T5</accession>